<dbReference type="Pfam" id="PF08240">
    <property type="entry name" value="ADH_N"/>
    <property type="match status" value="1"/>
</dbReference>
<dbReference type="Pfam" id="PF13602">
    <property type="entry name" value="ADH_zinc_N_2"/>
    <property type="match status" value="1"/>
</dbReference>
<protein>
    <submittedName>
        <fullName evidence="3">Quinone oxidoreductase</fullName>
    </submittedName>
</protein>
<evidence type="ECO:0000259" key="2">
    <source>
        <dbReference type="SMART" id="SM00829"/>
    </source>
</evidence>
<evidence type="ECO:0000256" key="1">
    <source>
        <dbReference type="ARBA" id="ARBA00022857"/>
    </source>
</evidence>
<dbReference type="InterPro" id="IPR013154">
    <property type="entry name" value="ADH-like_N"/>
</dbReference>
<dbReference type="GeneID" id="71514018"/>
<feature type="domain" description="Enoyl reductase (ER)" evidence="2">
    <location>
        <begin position="13"/>
        <end position="306"/>
    </location>
</feature>
<dbReference type="Gene3D" id="3.90.180.10">
    <property type="entry name" value="Medium-chain alcohol dehydrogenases, catalytic domain"/>
    <property type="match status" value="1"/>
</dbReference>
<dbReference type="GO" id="GO:0016491">
    <property type="term" value="F:oxidoreductase activity"/>
    <property type="evidence" value="ECO:0007669"/>
    <property type="project" value="InterPro"/>
</dbReference>
<name>A0AAC9NKQ6_VIRHA</name>
<dbReference type="PANTHER" id="PTHR44154">
    <property type="entry name" value="QUINONE OXIDOREDUCTASE"/>
    <property type="match status" value="1"/>
</dbReference>
<evidence type="ECO:0000313" key="3">
    <source>
        <dbReference type="EMBL" id="APC47831.1"/>
    </source>
</evidence>
<dbReference type="SMART" id="SM00829">
    <property type="entry name" value="PKS_ER"/>
    <property type="match status" value="1"/>
</dbReference>
<reference evidence="3 4" key="1">
    <citation type="submission" date="2016-11" db="EMBL/GenBank/DDBJ databases">
        <title>Complete genome sequencing of Virgibacillus halodenitrificans PDB-F2.</title>
        <authorList>
            <person name="Sun Z."/>
            <person name="Zhou Y."/>
            <person name="Li H."/>
        </authorList>
    </citation>
    <scope>NUCLEOTIDE SEQUENCE [LARGE SCALE GENOMIC DNA]</scope>
    <source>
        <strain evidence="3 4">PDB-F2</strain>
    </source>
</reference>
<dbReference type="SUPFAM" id="SSF50129">
    <property type="entry name" value="GroES-like"/>
    <property type="match status" value="1"/>
</dbReference>
<dbReference type="SUPFAM" id="SSF51735">
    <property type="entry name" value="NAD(P)-binding Rossmann-fold domains"/>
    <property type="match status" value="1"/>
</dbReference>
<evidence type="ECO:0000313" key="4">
    <source>
        <dbReference type="Proteomes" id="UP000182945"/>
    </source>
</evidence>
<accession>A0AAC9NKQ6</accession>
<dbReference type="Gene3D" id="3.40.50.720">
    <property type="entry name" value="NAD(P)-binding Rossmann-like Domain"/>
    <property type="match status" value="1"/>
</dbReference>
<dbReference type="KEGG" id="vhl:BME96_06435"/>
<dbReference type="InterPro" id="IPR036291">
    <property type="entry name" value="NAD(P)-bd_dom_sf"/>
</dbReference>
<organism evidence="3 4">
    <name type="scientific">Virgibacillus halodenitrificans</name>
    <name type="common">Bacillus halodenitrificans</name>
    <dbReference type="NCBI Taxonomy" id="1482"/>
    <lineage>
        <taxon>Bacteria</taxon>
        <taxon>Bacillati</taxon>
        <taxon>Bacillota</taxon>
        <taxon>Bacilli</taxon>
        <taxon>Bacillales</taxon>
        <taxon>Bacillaceae</taxon>
        <taxon>Virgibacillus</taxon>
    </lineage>
</organism>
<dbReference type="Proteomes" id="UP000182945">
    <property type="component" value="Chromosome"/>
</dbReference>
<proteinExistence type="predicted"/>
<dbReference type="InterPro" id="IPR051603">
    <property type="entry name" value="Zinc-ADH_QOR/CCCR"/>
</dbReference>
<dbReference type="AlphaFoldDB" id="A0AAC9NKQ6"/>
<sequence length="310" mass="33524">MSLMKAFVRTNAKTEEVEIAQVPLPEISEEEVLVQVEAFGVGIHDRYFIPKDAHFPYVIGTEGAGKIVKIRSNVTNFSVGDSVIFTTNLQPKGGAWAEYAAANKETLISMPDQLTYQQGAAIPVAGKTALESMRELDLKAGDSLFVAGASGAIGTYVIQLATALGIHVAGSASSKNHEYMQSLGAEKTVDYHDPDWTQQVRDWARDGVTAALAIQPGTEKDSMQVVKDGGKVITVSGYGLDLTSERNITVRQMGHHPETQKKVKALVKQIAAGDIQLVIEKEFSFNDALEALKKTETRHARGKLVVNVGE</sequence>
<dbReference type="RefSeq" id="WP_071648688.1">
    <property type="nucleotide sequence ID" value="NZ_CP017962.1"/>
</dbReference>
<dbReference type="PANTHER" id="PTHR44154:SF1">
    <property type="entry name" value="QUINONE OXIDOREDUCTASE"/>
    <property type="match status" value="1"/>
</dbReference>
<dbReference type="CDD" id="cd05289">
    <property type="entry name" value="MDR_like_2"/>
    <property type="match status" value="1"/>
</dbReference>
<dbReference type="InterPro" id="IPR011032">
    <property type="entry name" value="GroES-like_sf"/>
</dbReference>
<gene>
    <name evidence="3" type="ORF">BME96_06435</name>
</gene>
<dbReference type="InterPro" id="IPR020843">
    <property type="entry name" value="ER"/>
</dbReference>
<dbReference type="EMBL" id="CP017962">
    <property type="protein sequence ID" value="APC47831.1"/>
    <property type="molecule type" value="Genomic_DNA"/>
</dbReference>
<keyword evidence="1" id="KW-0521">NADP</keyword>